<evidence type="ECO:0008006" key="5">
    <source>
        <dbReference type="Google" id="ProtNLM"/>
    </source>
</evidence>
<dbReference type="OrthoDB" id="9808814at2"/>
<reference evidence="4" key="1">
    <citation type="submission" date="2017-04" db="EMBL/GenBank/DDBJ databases">
        <authorList>
            <person name="Varghese N."/>
            <person name="Submissions S."/>
        </authorList>
    </citation>
    <scope>NUCLEOTIDE SEQUENCE [LARGE SCALE GENOMIC DNA]</scope>
    <source>
        <strain evidence="4">DSM 16537</strain>
    </source>
</reference>
<organism evidence="3 4">
    <name type="scientific">Aquiflexum balticum DSM 16537</name>
    <dbReference type="NCBI Taxonomy" id="758820"/>
    <lineage>
        <taxon>Bacteria</taxon>
        <taxon>Pseudomonadati</taxon>
        <taxon>Bacteroidota</taxon>
        <taxon>Cytophagia</taxon>
        <taxon>Cytophagales</taxon>
        <taxon>Cyclobacteriaceae</taxon>
        <taxon>Aquiflexum</taxon>
    </lineage>
</organism>
<dbReference type="Gene3D" id="3.40.50.720">
    <property type="entry name" value="NAD(P)-binding Rossmann-like Domain"/>
    <property type="match status" value="1"/>
</dbReference>
<dbReference type="GO" id="GO:0016020">
    <property type="term" value="C:membrane"/>
    <property type="evidence" value="ECO:0007669"/>
    <property type="project" value="TreeGrafter"/>
</dbReference>
<dbReference type="EMBL" id="LT838813">
    <property type="protein sequence ID" value="SMD45431.1"/>
    <property type="molecule type" value="Genomic_DNA"/>
</dbReference>
<dbReference type="PROSITE" id="PS00061">
    <property type="entry name" value="ADH_SHORT"/>
    <property type="match status" value="1"/>
</dbReference>
<sequence>MYGNENFTLITGASMGIGKAFAFECASRGMNLLLIALQEPRLEETKEDICSKYPVEVVTYGADLTEPSAVTALFQYCLQQKIKVNILINNVGMGAGGRFENISPDFYLQMLNLNNQVMTMMTYYFLPMLKESSSAYILNMSSMEATLPLPYKSVYTGTKNFIYAFSLALREELARSNVKVSVVCPGPVLTNPDGLKRINSHGKRAKLIMLMPEEVAKIGIKNLLQGKGVIVPGKVSWTIVKLMKFCPTSLKMKMLERVFRVYRDH</sequence>
<dbReference type="AlphaFoldDB" id="A0A1W2H979"/>
<dbReference type="PANTHER" id="PTHR44196">
    <property type="entry name" value="DEHYDROGENASE/REDUCTASE SDR FAMILY MEMBER 7B"/>
    <property type="match status" value="1"/>
</dbReference>
<proteinExistence type="inferred from homology"/>
<dbReference type="SUPFAM" id="SSF51735">
    <property type="entry name" value="NAD(P)-binding Rossmann-fold domains"/>
    <property type="match status" value="1"/>
</dbReference>
<dbReference type="PIRSF" id="PIRSF000126">
    <property type="entry name" value="11-beta-HSD1"/>
    <property type="match status" value="1"/>
</dbReference>
<evidence type="ECO:0000313" key="3">
    <source>
        <dbReference type="EMBL" id="SMD45431.1"/>
    </source>
</evidence>
<name>A0A1W2H979_9BACT</name>
<comment type="similarity">
    <text evidence="1">Belongs to the short-chain dehydrogenases/reductases (SDR) family.</text>
</comment>
<accession>A0A1W2H979</accession>
<dbReference type="PANTHER" id="PTHR44196:SF2">
    <property type="entry name" value="SHORT-CHAIN DEHYDROGENASE-RELATED"/>
    <property type="match status" value="1"/>
</dbReference>
<dbReference type="STRING" id="758820.SAMN00777080_4082"/>
<dbReference type="Proteomes" id="UP000192333">
    <property type="component" value="Chromosome I"/>
</dbReference>
<dbReference type="InterPro" id="IPR036291">
    <property type="entry name" value="NAD(P)-bd_dom_sf"/>
</dbReference>
<gene>
    <name evidence="3" type="ORF">SAMN00777080_4082</name>
</gene>
<dbReference type="InterPro" id="IPR002347">
    <property type="entry name" value="SDR_fam"/>
</dbReference>
<dbReference type="InterPro" id="IPR020904">
    <property type="entry name" value="Sc_DH/Rdtase_CS"/>
</dbReference>
<protein>
    <recommendedName>
        <fullName evidence="5">Short-chain dehydrogenase</fullName>
    </recommendedName>
</protein>
<dbReference type="GO" id="GO:0016491">
    <property type="term" value="F:oxidoreductase activity"/>
    <property type="evidence" value="ECO:0007669"/>
    <property type="project" value="UniProtKB-KW"/>
</dbReference>
<dbReference type="Pfam" id="PF00106">
    <property type="entry name" value="adh_short"/>
    <property type="match status" value="1"/>
</dbReference>
<keyword evidence="2" id="KW-0560">Oxidoreductase</keyword>
<keyword evidence="4" id="KW-1185">Reference proteome</keyword>
<dbReference type="PRINTS" id="PR00081">
    <property type="entry name" value="GDHRDH"/>
</dbReference>
<evidence type="ECO:0000313" key="4">
    <source>
        <dbReference type="Proteomes" id="UP000192333"/>
    </source>
</evidence>
<evidence type="ECO:0000256" key="1">
    <source>
        <dbReference type="ARBA" id="ARBA00006484"/>
    </source>
</evidence>
<evidence type="ECO:0000256" key="2">
    <source>
        <dbReference type="ARBA" id="ARBA00023002"/>
    </source>
</evidence>